<keyword evidence="2" id="KW-1185">Reference proteome</keyword>
<comment type="caution">
    <text evidence="1">The sequence shown here is derived from an EMBL/GenBank/DDBJ whole genome shotgun (WGS) entry which is preliminary data.</text>
</comment>
<evidence type="ECO:0000313" key="2">
    <source>
        <dbReference type="Proteomes" id="UP000316639"/>
    </source>
</evidence>
<evidence type="ECO:0000313" key="1">
    <source>
        <dbReference type="EMBL" id="TWP42239.1"/>
    </source>
</evidence>
<protein>
    <submittedName>
        <fullName evidence="1">Uncharacterized protein</fullName>
    </submittedName>
</protein>
<accession>A0A563EFF5</accession>
<gene>
    <name evidence="1" type="ORF">FKR81_43095</name>
</gene>
<proteinExistence type="predicted"/>
<name>A0A563EFF5_9PSEU</name>
<dbReference type="EMBL" id="VOBR01000103">
    <property type="protein sequence ID" value="TWP42239.1"/>
    <property type="molecule type" value="Genomic_DNA"/>
</dbReference>
<reference evidence="1 2" key="1">
    <citation type="submission" date="2019-07" db="EMBL/GenBank/DDBJ databases">
        <title>Lentzea xizangensis sp. nov., isolated from Qinghai-Tibetan Plateau Soils.</title>
        <authorList>
            <person name="Huang J."/>
        </authorList>
    </citation>
    <scope>NUCLEOTIDE SEQUENCE [LARGE SCALE GENOMIC DNA]</scope>
    <source>
        <strain evidence="1 2">FXJ1.1311</strain>
    </source>
</reference>
<organism evidence="1 2">
    <name type="scientific">Lentzea tibetensis</name>
    <dbReference type="NCBI Taxonomy" id="2591470"/>
    <lineage>
        <taxon>Bacteria</taxon>
        <taxon>Bacillati</taxon>
        <taxon>Actinomycetota</taxon>
        <taxon>Actinomycetes</taxon>
        <taxon>Pseudonocardiales</taxon>
        <taxon>Pseudonocardiaceae</taxon>
        <taxon>Lentzea</taxon>
    </lineage>
</organism>
<dbReference type="Proteomes" id="UP000316639">
    <property type="component" value="Unassembled WGS sequence"/>
</dbReference>
<dbReference type="AlphaFoldDB" id="A0A563EFF5"/>
<sequence>MFLVGEGGVVVEFGEQGDEGVVVGVVGEFGDHGVGLDGVGVEVPADVLVGLAEFHSADVGEGV</sequence>